<organism evidence="2 3">
    <name type="scientific">Mytilus coruscus</name>
    <name type="common">Sea mussel</name>
    <dbReference type="NCBI Taxonomy" id="42192"/>
    <lineage>
        <taxon>Eukaryota</taxon>
        <taxon>Metazoa</taxon>
        <taxon>Spiralia</taxon>
        <taxon>Lophotrochozoa</taxon>
        <taxon>Mollusca</taxon>
        <taxon>Bivalvia</taxon>
        <taxon>Autobranchia</taxon>
        <taxon>Pteriomorphia</taxon>
        <taxon>Mytilida</taxon>
        <taxon>Mytiloidea</taxon>
        <taxon>Mytilidae</taxon>
        <taxon>Mytilinae</taxon>
        <taxon>Mytilus</taxon>
    </lineage>
</organism>
<dbReference type="EMBL" id="CACVKT020005542">
    <property type="protein sequence ID" value="CAC5395530.1"/>
    <property type="molecule type" value="Genomic_DNA"/>
</dbReference>
<dbReference type="OrthoDB" id="6121460at2759"/>
<sequence>MKKAITKELSEVEKQENKEICQLLKLLEEKENEIVESQRKIENIKQNASDLQAFLAFKQLEKDVYLNDEFLQSPFDKHTIKQYSLIYQPNATLQNFVFNVETFGKVLIETKQHDTILTTSKRKQAQMTVKEAKSTSIDDISLKLHMTINGTGNYVFGCCMLPDNKTIFTNHYSNSLRNLKKDGSFDCDLNTSHSTYDVECINKDTLVVTSGNSSSKCIDIVDIKYNRVNKNIPLDLFAYAIAGTDGGLFYSGKETGIKMINLQDETVRQIVREEKLPEDCYIATFANNIYQTKSTEHFVICHDLKGNRQWTFKKDNVLKYPVGISVDNNGNVFVVGCHSQNVVVVSADGKKHKEVLSSKDGLSNPWSLHYDRSTNQLLVANVHSSAFIYDCV</sequence>
<gene>
    <name evidence="2" type="ORF">MCOR_30196</name>
</gene>
<dbReference type="InterPro" id="IPR057420">
    <property type="entry name" value="Beta-prop_CGLA"/>
</dbReference>
<dbReference type="Gene3D" id="2.120.10.30">
    <property type="entry name" value="TolB, C-terminal domain"/>
    <property type="match status" value="1"/>
</dbReference>
<dbReference type="InterPro" id="IPR011042">
    <property type="entry name" value="6-blade_b-propeller_TolB-like"/>
</dbReference>
<protein>
    <recommendedName>
        <fullName evidence="1">Lambda-carrageenase beta-propeller domain-containing protein</fullName>
    </recommendedName>
</protein>
<dbReference type="Proteomes" id="UP000507470">
    <property type="component" value="Unassembled WGS sequence"/>
</dbReference>
<evidence type="ECO:0000313" key="3">
    <source>
        <dbReference type="Proteomes" id="UP000507470"/>
    </source>
</evidence>
<reference evidence="2 3" key="1">
    <citation type="submission" date="2020-06" db="EMBL/GenBank/DDBJ databases">
        <authorList>
            <person name="Li R."/>
            <person name="Bekaert M."/>
        </authorList>
    </citation>
    <scope>NUCLEOTIDE SEQUENCE [LARGE SCALE GENOMIC DNA]</scope>
    <source>
        <strain evidence="3">wild</strain>
    </source>
</reference>
<name>A0A6J8CKY5_MYTCO</name>
<dbReference type="Pfam" id="PF25292">
    <property type="entry name" value="Beta-prop_CGLA"/>
    <property type="match status" value="1"/>
</dbReference>
<dbReference type="SUPFAM" id="SSF101898">
    <property type="entry name" value="NHL repeat"/>
    <property type="match status" value="1"/>
</dbReference>
<evidence type="ECO:0000259" key="1">
    <source>
        <dbReference type="Pfam" id="PF25292"/>
    </source>
</evidence>
<keyword evidence="3" id="KW-1185">Reference proteome</keyword>
<feature type="domain" description="Lambda-carrageenase beta-propeller" evidence="1">
    <location>
        <begin position="298"/>
        <end position="376"/>
    </location>
</feature>
<proteinExistence type="predicted"/>
<dbReference type="AlphaFoldDB" id="A0A6J8CKY5"/>
<accession>A0A6J8CKY5</accession>
<evidence type="ECO:0000313" key="2">
    <source>
        <dbReference type="EMBL" id="CAC5395530.1"/>
    </source>
</evidence>